<keyword evidence="3" id="KW-1185">Reference proteome</keyword>
<dbReference type="PIRSF" id="PIRSF028200">
    <property type="entry name" value="UCP028200"/>
    <property type="match status" value="1"/>
</dbReference>
<dbReference type="OrthoDB" id="5767052at2"/>
<comment type="caution">
    <text evidence="2">The sequence shown here is derived from an EMBL/GenBank/DDBJ whole genome shotgun (WGS) entry which is preliminary data.</text>
</comment>
<feature type="chain" id="PRO_5001632337" evidence="1">
    <location>
        <begin position="25"/>
        <end position="279"/>
    </location>
</feature>
<dbReference type="STRING" id="212667.VFDL14_17265"/>
<dbReference type="AlphaFoldDB" id="A0A066UPK2"/>
<dbReference type="Pfam" id="PF19795">
    <property type="entry name" value="DUF6279"/>
    <property type="match status" value="1"/>
</dbReference>
<gene>
    <name evidence="2" type="ORF">VFDL14_17265</name>
</gene>
<proteinExistence type="predicted"/>
<dbReference type="RefSeq" id="WP_032550408.1">
    <property type="nucleotide sequence ID" value="NZ_JFFR01000012.1"/>
</dbReference>
<reference evidence="2 3" key="1">
    <citation type="submission" date="2014-02" db="EMBL/GenBank/DDBJ databases">
        <title>Vibrio fortis Dalian14 Genome Sequencing.</title>
        <authorList>
            <person name="Wang Y."/>
            <person name="Song L."/>
            <person name="Liu G."/>
            <person name="Ding J."/>
        </authorList>
    </citation>
    <scope>NUCLEOTIDE SEQUENCE [LARGE SCALE GENOMIC DNA]</scope>
    <source>
        <strain evidence="2 3">Dalian14</strain>
    </source>
</reference>
<name>A0A066UPK2_9VIBR</name>
<dbReference type="InterPro" id="IPR016875">
    <property type="entry name" value="UCP028200"/>
</dbReference>
<evidence type="ECO:0000313" key="3">
    <source>
        <dbReference type="Proteomes" id="UP000027219"/>
    </source>
</evidence>
<feature type="signal peptide" evidence="1">
    <location>
        <begin position="1"/>
        <end position="24"/>
    </location>
</feature>
<dbReference type="PROSITE" id="PS51257">
    <property type="entry name" value="PROKAR_LIPOPROTEIN"/>
    <property type="match status" value="1"/>
</dbReference>
<keyword evidence="1" id="KW-0732">Signal</keyword>
<dbReference type="EMBL" id="JFFR01000012">
    <property type="protein sequence ID" value="KDN29005.1"/>
    <property type="molecule type" value="Genomic_DNA"/>
</dbReference>
<protein>
    <submittedName>
        <fullName evidence="2">DNA polymerase III subunit alpha</fullName>
    </submittedName>
</protein>
<organism evidence="2 3">
    <name type="scientific">Vibrio fortis</name>
    <dbReference type="NCBI Taxonomy" id="212667"/>
    <lineage>
        <taxon>Bacteria</taxon>
        <taxon>Pseudomonadati</taxon>
        <taxon>Pseudomonadota</taxon>
        <taxon>Gammaproteobacteria</taxon>
        <taxon>Vibrionales</taxon>
        <taxon>Vibrionaceae</taxon>
        <taxon>Vibrio</taxon>
    </lineage>
</organism>
<sequence>MKFHRYLAVILASLATFGCATKFAYNNIDWFIISYIEDLVPLNSVQESELENRLQDLQQWHKSTQLPLYIQQINNIQQQKRQSITADFIQQQGDEIRTHIRTIVTEFSPDIYALSLQLSPEQDQEFLENFRAKQKEYYDERLSLDDKEAREFYSERVRKRVERWLGDISSEQETIIKNWANEWVNTNPDWHQYQKNTYQAVSDLVEKKVDLPFVQVTTMQLLLNNESYYPETLPDKLKKNSAISAKHLMFIAQSSSENQWQYFMDELGTLKSTLIDLQK</sequence>
<accession>A0A066UPK2</accession>
<evidence type="ECO:0000256" key="1">
    <source>
        <dbReference type="SAM" id="SignalP"/>
    </source>
</evidence>
<dbReference type="Proteomes" id="UP000027219">
    <property type="component" value="Unassembled WGS sequence"/>
</dbReference>
<evidence type="ECO:0000313" key="2">
    <source>
        <dbReference type="EMBL" id="KDN29005.1"/>
    </source>
</evidence>